<dbReference type="Gene3D" id="2.170.270.10">
    <property type="entry name" value="SET domain"/>
    <property type="match status" value="1"/>
</dbReference>
<dbReference type="GO" id="GO:0062122">
    <property type="term" value="F:histone H3K37 methyltransferase activity"/>
    <property type="evidence" value="ECO:0007669"/>
    <property type="project" value="InterPro"/>
</dbReference>
<dbReference type="AlphaFoldDB" id="A0A2H0BVB8"/>
<dbReference type="PIRSF" id="PIRSF022536">
    <property type="entry name" value="A612L_SET"/>
    <property type="match status" value="1"/>
</dbReference>
<dbReference type="Pfam" id="PF00856">
    <property type="entry name" value="SET"/>
    <property type="match status" value="1"/>
</dbReference>
<proteinExistence type="predicted"/>
<dbReference type="InterPro" id="IPR001214">
    <property type="entry name" value="SET_dom"/>
</dbReference>
<organism evidence="2 3">
    <name type="scientific">Candidatus Roizmanbacteria bacterium CG22_combo_CG10-13_8_21_14_all_38_20</name>
    <dbReference type="NCBI Taxonomy" id="1974862"/>
    <lineage>
        <taxon>Bacteria</taxon>
        <taxon>Candidatus Roizmaniibacteriota</taxon>
    </lineage>
</organism>
<dbReference type="PROSITE" id="PS50280">
    <property type="entry name" value="SET"/>
    <property type="match status" value="1"/>
</dbReference>
<protein>
    <submittedName>
        <fullName evidence="2">SET domain-containing protein-lysine N-methyltransferase</fullName>
    </submittedName>
</protein>
<dbReference type="InterPro" id="IPR009207">
    <property type="entry name" value="SET7_MeTrfase"/>
</dbReference>
<evidence type="ECO:0000313" key="2">
    <source>
        <dbReference type="EMBL" id="PIP61623.1"/>
    </source>
</evidence>
<feature type="domain" description="SET" evidence="1">
    <location>
        <begin position="1"/>
        <end position="110"/>
    </location>
</feature>
<dbReference type="Proteomes" id="UP000231246">
    <property type="component" value="Unassembled WGS sequence"/>
</dbReference>
<dbReference type="InterPro" id="IPR046341">
    <property type="entry name" value="SET_dom_sf"/>
</dbReference>
<accession>A0A2H0BVB8</accession>
<evidence type="ECO:0000259" key="1">
    <source>
        <dbReference type="PROSITE" id="PS50280"/>
    </source>
</evidence>
<dbReference type="EMBL" id="PCTA01000022">
    <property type="protein sequence ID" value="PIP61623.1"/>
    <property type="molecule type" value="Genomic_DNA"/>
</dbReference>
<reference evidence="2 3" key="1">
    <citation type="submission" date="2017-09" db="EMBL/GenBank/DDBJ databases">
        <title>Depth-based differentiation of microbial function through sediment-hosted aquifers and enrichment of novel symbionts in the deep terrestrial subsurface.</title>
        <authorList>
            <person name="Probst A.J."/>
            <person name="Ladd B."/>
            <person name="Jarett J.K."/>
            <person name="Geller-Mcgrath D.E."/>
            <person name="Sieber C.M."/>
            <person name="Emerson J.B."/>
            <person name="Anantharaman K."/>
            <person name="Thomas B.C."/>
            <person name="Malmstrom R."/>
            <person name="Stieglmeier M."/>
            <person name="Klingl A."/>
            <person name="Woyke T."/>
            <person name="Ryan C.M."/>
            <person name="Banfield J.F."/>
        </authorList>
    </citation>
    <scope>NUCLEOTIDE SEQUENCE [LARGE SCALE GENOMIC DNA]</scope>
    <source>
        <strain evidence="2">CG22_combo_CG10-13_8_21_14_all_38_20</strain>
    </source>
</reference>
<comment type="caution">
    <text evidence="2">The sequence shown here is derived from an EMBL/GenBank/DDBJ whole genome shotgun (WGS) entry which is preliminary data.</text>
</comment>
<name>A0A2H0BVB8_9BACT</name>
<keyword evidence="2" id="KW-0489">Methyltransferase</keyword>
<dbReference type="GO" id="GO:0032259">
    <property type="term" value="P:methylation"/>
    <property type="evidence" value="ECO:0007669"/>
    <property type="project" value="UniProtKB-KW"/>
</dbReference>
<gene>
    <name evidence="2" type="ORF">COW99_03190</name>
</gene>
<dbReference type="CDD" id="cd10540">
    <property type="entry name" value="SET_SpSet7-like"/>
    <property type="match status" value="1"/>
</dbReference>
<sequence>MGNSKIKNAGRGVFASQNISKDEVIELCPIILIDEKEVSDLRKTELHNYYFMWGDDKKNHKAAICLGFGSLYNHSYAPNALYQKRKDDGTIEFFVIKNIEKDEEISVNYNYGNPQDKSKLWIESIPTAQ</sequence>
<dbReference type="SMART" id="SM00317">
    <property type="entry name" value="SET"/>
    <property type="match status" value="1"/>
</dbReference>
<keyword evidence="2" id="KW-0808">Transferase</keyword>
<dbReference type="SUPFAM" id="SSF82199">
    <property type="entry name" value="SET domain"/>
    <property type="match status" value="1"/>
</dbReference>
<evidence type="ECO:0000313" key="3">
    <source>
        <dbReference type="Proteomes" id="UP000231246"/>
    </source>
</evidence>